<protein>
    <submittedName>
        <fullName evidence="1">Uncharacterized protein</fullName>
    </submittedName>
</protein>
<proteinExistence type="predicted"/>
<dbReference type="AlphaFoldDB" id="A0A4Z2CSL9"/>
<evidence type="ECO:0000313" key="2">
    <source>
        <dbReference type="Proteomes" id="UP000311919"/>
    </source>
</evidence>
<gene>
    <name evidence="1" type="ORF">EWB00_007907</name>
</gene>
<accession>A0A4Z2CSL9</accession>
<reference evidence="1 2" key="1">
    <citation type="submission" date="2019-03" db="EMBL/GenBank/DDBJ databases">
        <title>An improved genome assembly of the fluke Schistosoma japonicum.</title>
        <authorList>
            <person name="Hu W."/>
            <person name="Luo F."/>
            <person name="Yin M."/>
            <person name="Mo X."/>
            <person name="Sun C."/>
            <person name="Wu Q."/>
            <person name="Zhu B."/>
            <person name="Xiang M."/>
            <person name="Wang J."/>
            <person name="Wang Y."/>
            <person name="Zhang T."/>
            <person name="Xu B."/>
            <person name="Zheng H."/>
            <person name="Feng Z."/>
        </authorList>
    </citation>
    <scope>NUCLEOTIDE SEQUENCE [LARGE SCALE GENOMIC DNA]</scope>
    <source>
        <strain evidence="1">HuSjv2</strain>
        <tissue evidence="1">Worms</tissue>
    </source>
</reference>
<comment type="caution">
    <text evidence="1">The sequence shown here is derived from an EMBL/GenBank/DDBJ whole genome shotgun (WGS) entry which is preliminary data.</text>
</comment>
<organism evidence="1 2">
    <name type="scientific">Schistosoma japonicum</name>
    <name type="common">Blood fluke</name>
    <dbReference type="NCBI Taxonomy" id="6182"/>
    <lineage>
        <taxon>Eukaryota</taxon>
        <taxon>Metazoa</taxon>
        <taxon>Spiralia</taxon>
        <taxon>Lophotrochozoa</taxon>
        <taxon>Platyhelminthes</taxon>
        <taxon>Trematoda</taxon>
        <taxon>Digenea</taxon>
        <taxon>Strigeidida</taxon>
        <taxon>Schistosomatoidea</taxon>
        <taxon>Schistosomatidae</taxon>
        <taxon>Schistosoma</taxon>
    </lineage>
</organism>
<evidence type="ECO:0000313" key="1">
    <source>
        <dbReference type="EMBL" id="TNN07202.1"/>
    </source>
</evidence>
<feature type="non-terminal residue" evidence="1">
    <location>
        <position position="1"/>
    </location>
</feature>
<dbReference type="EMBL" id="SKCS01000437">
    <property type="protein sequence ID" value="TNN07202.1"/>
    <property type="molecule type" value="Genomic_DNA"/>
</dbReference>
<sequence>IHYCLDCDNYKEITIKSLMVESIEDYLDQTVESVNKTMTYWFVNSHDTRFFMESLHKGTPKYIHIGI</sequence>
<keyword evidence="2" id="KW-1185">Reference proteome</keyword>
<dbReference type="Proteomes" id="UP000311919">
    <property type="component" value="Unassembled WGS sequence"/>
</dbReference>
<name>A0A4Z2CSL9_SCHJA</name>